<accession>A0A1X9SFT5</accession>
<gene>
    <name evidence="1" type="ORF">FLAPJACK_4</name>
</gene>
<dbReference type="Proteomes" id="UP000222741">
    <property type="component" value="Segment"/>
</dbReference>
<evidence type="ECO:0000313" key="2">
    <source>
        <dbReference type="Proteomes" id="UP000222741"/>
    </source>
</evidence>
<protein>
    <recommendedName>
        <fullName evidence="3">Homing endonuclease</fullName>
    </recommendedName>
</protein>
<evidence type="ECO:0000313" key="1">
    <source>
        <dbReference type="EMBL" id="ARQ94918.1"/>
    </source>
</evidence>
<dbReference type="Gene3D" id="3.40.960.10">
    <property type="entry name" value="VSR Endonuclease"/>
    <property type="match status" value="1"/>
</dbReference>
<name>A0A1X9SFT5_9CAUD</name>
<reference evidence="2" key="1">
    <citation type="submission" date="2017-04" db="EMBL/GenBank/DDBJ databases">
        <authorList>
            <person name="Abille Z."/>
            <person name="Afsharjavan R."/>
            <person name="Alms C.E."/>
            <person name="Anil A."/>
            <person name="Azuma E.A."/>
            <person name="Boateng D."/>
            <person name="Bowden K.V."/>
            <person name="Bui Q."/>
            <person name="Callaghan K.D."/>
            <person name="Canova P.N."/>
            <person name="Carter A.-G.V."/>
            <person name="Carty B."/>
            <person name="Choudhary A."/>
            <person name="Chugh K."/>
            <person name="Clark C.B."/>
            <person name="Clark J."/>
            <person name="Cortez R."/>
            <person name="Dalwadi R.M."/>
            <person name="Daou G."/>
            <person name="Das M."/>
            <person name="Dasari S."/>
            <person name="Davis E.H."/>
            <person name="Defreitas N."/>
            <person name="Demirji J."/>
            <person name="Endres C."/>
            <person name="Fakhar S."/>
            <person name="Feeley N."/>
            <person name="Flores D.C."/>
            <person name="Fowler A.R."/>
            <person name="George T."/>
            <person name="Greis H.L."/>
            <person name="Groleau D.L."/>
            <person name="Gulati J.K."/>
            <person name="Guzman W."/>
            <person name="Hallworth A.N."/>
            <person name="Hariri A."/>
            <person name="Haya V.N."/>
            <person name="Hoffman A.K."/>
            <person name="Horne B."/>
            <person name="Howard T."/>
            <person name="Iglesia A.J."/>
            <person name="Ijezie O.D."/>
            <person name="Incognito N.A."/>
            <person name="Inen J.A."/>
            <person name="Jaiswal A."/>
            <person name="Jezek R.A."/>
            <person name="Kawa A.C."/>
            <person name="Khan F."/>
            <person name="Khin A.C."/>
            <person name="Knapo J."/>
            <person name="Kong A.S."/>
            <person name="Le B.Q."/>
            <person name="Le Q.M."/>
            <person name="Le T.-H.M."/>
            <person name="Lee M."/>
            <person name="Lockwood J.L."/>
            <person name="Loto-Rojas G.S."/>
            <person name="Mantzavinos A."/>
            <person name="Martinez D.R."/>
            <person name="Meadows A.R."/>
            <person name="Mehr S."/>
            <person name="Mellon M.N."/>
            <person name="Memon S."/>
            <person name="Miller B."/>
            <person name="Min S."/>
            <person name="Mitchell L.M."/>
            <person name="Mohamed I.R."/>
            <person name="Mohammed F.O."/>
            <person name="More S."/>
            <person name="Muntaha S."/>
            <person name="Nadeem I."/>
            <person name="Ndjeumen-Njinguet A.S."/>
            <person name="Ng P."/>
            <person name="Ngu V.E."/>
            <person name="Nguyen B.N."/>
            <person name="OHern C.T."/>
            <person name="Oboh U.S."/>
            <person name="Pagano C.W."/>
            <person name="Panakal P.R."/>
            <person name="Park D.A."/>
            <person name="Parsana D."/>
            <person name="Patel P."/>
            <person name="Patel V.S."/>
            <person name="Patwardhan V.M."/>
            <person name="Pawar S.D."/>
            <person name="Payne V.R."/>
            <person name="Petricel I.M."/>
            <person name="Phillips C."/>
            <person name="Puglisi K.M."/>
            <person name="Ramaprasad G."/>
            <person name="Raza A.S."/>
            <person name="Rivera-Oven A.G."/>
            <person name="Robins E."/>
            <person name="Roeun D.C."/>
            <person name="Rostovtseva N."/>
            <person name="Sadat M."/>
            <person name="Seas A."/>
            <person name="So E.J."/>
            <person name="Sogbesan C."/>
            <person name="Strumsky L.A."/>
            <person name="Sun J.L."/>
            <person name="Sutherland H.J."/>
            <person name="Tchakounte I."/>
            <person name="Tewell J.R."/>
            <person name="Thapa D.J."/>
            <person name="Tkach Y."/>
            <person name="Tran C.D."/>
            <person name="Tran V."/>
            <person name="Vithayathil T."/>
            <person name="Vivekanandan A."/>
            <person name="Wang S.R."/>
            <person name="White E."/>
            <person name="Yang A.L."/>
            <person name="Ye D.T."/>
            <person name="Yirenkyi M."/>
            <person name="Zarb J.S."/>
            <person name="Zhang S."/>
            <person name="Zhou M.T."/>
            <person name="Cao A."/>
            <person name="Nguyen K.M."/>
            <person name="Patel K."/>
            <person name="Patel P."/>
            <person name="Pennington E."/>
            <person name="Sendze O."/>
            <person name="Zahangir S."/>
            <person name="Correa-Mendez M."/>
            <person name="Fabian M.F."/>
            <person name="Liu S."/>
            <person name="Jethmalani Y."/>
            <person name="Nunn R."/>
            <person name="Prakash A."/>
            <person name="Louise T."/>
            <person name="Russell D.A."/>
            <person name="Hatfull G.F."/>
            <person name="Erill I."/>
            <person name="Caruso S.M."/>
        </authorList>
    </citation>
    <scope>NUCLEOTIDE SEQUENCE [LARGE SCALE GENOMIC DNA]</scope>
</reference>
<sequence>MKKHKLGDKYTDELVIARAEEIGFSVTDIIRDDVIPFVHMECQCGAKKTSKASSMQNVKCVFCEGKKNRKEDVLAKLNNEGYALKGELEESEDQYGNKFIKSSTKMTVICEEGHERTIRVFDLFTRPECTICNGKINNSGFSRSEEIIHRFLDYHKIEHARQYKLPSEYEGLRVDFYLPRLNTIIEYDGEHHKYKRSDSTEEAFNETVRRDKVRDDYATNNSITMIRIDGAVVGKEIIYGLRMLLQDHIGFKVMNDPYYDEIVRDVLDECSEKYGWLSYDEIKESADIRKNHTQAEIALMPDRSTTVTNRHFRMIYGMTKQNYYGNF</sequence>
<evidence type="ECO:0008006" key="3">
    <source>
        <dbReference type="Google" id="ProtNLM"/>
    </source>
</evidence>
<proteinExistence type="predicted"/>
<organism evidence="1 2">
    <name type="scientific">Bacillus phage Flapjack</name>
    <dbReference type="NCBI Taxonomy" id="1983465"/>
    <lineage>
        <taxon>Viruses</taxon>
        <taxon>Duplodnaviria</taxon>
        <taxon>Heunggongvirae</taxon>
        <taxon>Uroviricota</taxon>
        <taxon>Caudoviricetes</taxon>
        <taxon>Herelleviridae</taxon>
        <taxon>Bastillevirinae</taxon>
        <taxon>Bequatrovirus</taxon>
        <taxon>Bequatrovirus spock</taxon>
    </lineage>
</organism>
<dbReference type="EMBL" id="KY888882">
    <property type="protein sequence ID" value="ARQ94918.1"/>
    <property type="molecule type" value="Genomic_DNA"/>
</dbReference>